<name>A0A1Q3E611_LENED</name>
<dbReference type="AlphaFoldDB" id="A0A1Q3E611"/>
<protein>
    <submittedName>
        <fullName evidence="2">Uncharacterized protein</fullName>
    </submittedName>
</protein>
<keyword evidence="1" id="KW-0472">Membrane</keyword>
<dbReference type="EMBL" id="BDGU01000112">
    <property type="protein sequence ID" value="GAW02692.1"/>
    <property type="molecule type" value="Genomic_DNA"/>
</dbReference>
<organism evidence="2 3">
    <name type="scientific">Lentinula edodes</name>
    <name type="common">Shiitake mushroom</name>
    <name type="synonym">Lentinus edodes</name>
    <dbReference type="NCBI Taxonomy" id="5353"/>
    <lineage>
        <taxon>Eukaryota</taxon>
        <taxon>Fungi</taxon>
        <taxon>Dikarya</taxon>
        <taxon>Basidiomycota</taxon>
        <taxon>Agaricomycotina</taxon>
        <taxon>Agaricomycetes</taxon>
        <taxon>Agaricomycetidae</taxon>
        <taxon>Agaricales</taxon>
        <taxon>Marasmiineae</taxon>
        <taxon>Omphalotaceae</taxon>
        <taxon>Lentinula</taxon>
    </lineage>
</organism>
<comment type="caution">
    <text evidence="2">The sequence shown here is derived from an EMBL/GenBank/DDBJ whole genome shotgun (WGS) entry which is preliminary data.</text>
</comment>
<keyword evidence="1" id="KW-0812">Transmembrane</keyword>
<reference evidence="2 3" key="2">
    <citation type="submission" date="2017-02" db="EMBL/GenBank/DDBJ databases">
        <title>A genome survey and senescence transcriptome analysis in Lentinula edodes.</title>
        <authorList>
            <person name="Sakamoto Y."/>
            <person name="Nakade K."/>
            <person name="Sato S."/>
            <person name="Yoshida Y."/>
            <person name="Miyazaki K."/>
            <person name="Natsume S."/>
            <person name="Konno N."/>
        </authorList>
    </citation>
    <scope>NUCLEOTIDE SEQUENCE [LARGE SCALE GENOMIC DNA]</scope>
    <source>
        <strain evidence="2 3">NBRC 111202</strain>
    </source>
</reference>
<evidence type="ECO:0000313" key="2">
    <source>
        <dbReference type="EMBL" id="GAW02692.1"/>
    </source>
</evidence>
<reference evidence="2 3" key="1">
    <citation type="submission" date="2016-08" db="EMBL/GenBank/DDBJ databases">
        <authorList>
            <consortium name="Lentinula edodes genome sequencing consortium"/>
            <person name="Sakamoto Y."/>
            <person name="Nakade K."/>
            <person name="Sato S."/>
            <person name="Yoshida Y."/>
            <person name="Miyazaki K."/>
            <person name="Natsume S."/>
            <person name="Konno N."/>
        </authorList>
    </citation>
    <scope>NUCLEOTIDE SEQUENCE [LARGE SCALE GENOMIC DNA]</scope>
    <source>
        <strain evidence="2 3">NBRC 111202</strain>
    </source>
</reference>
<evidence type="ECO:0000313" key="3">
    <source>
        <dbReference type="Proteomes" id="UP000188533"/>
    </source>
</evidence>
<proteinExistence type="predicted"/>
<sequence>MEKHTKENGVFMIFEDNHLSDQKEPKRLYPALILSYSFLGFSRAQADAEALSNVQSSLLTICRIAILSGLLFAGRRSVPSVPTSLNLQVVNMYLNSGYYVAFAFVSFAFAIPLTAVSDMGFQPRSEPSRPNPHILITFLEQTNDRVCEKAKEVVSNAALVLPELKGFDILCGDQSGTQRSAPKHSATVSFKFTIPGHPTPEDVAFCKPFCTGTIQVKTGYASISGQRTTYGGKEITQMVTIDEMGLETPLQSRSSETASAPKSGTHIKVDFSKRASGDMTNKKIQGKVEKLLGYVPHGLPEMQTPLTFTHEQVVESESPLAISGFPRITPTIYFKFTPSPALKFCSPECDGRIWVEHDDAFVVGPKAARGNMKIERVIKIVNLR</sequence>
<dbReference type="Proteomes" id="UP000188533">
    <property type="component" value="Unassembled WGS sequence"/>
</dbReference>
<keyword evidence="3" id="KW-1185">Reference proteome</keyword>
<gene>
    <name evidence="2" type="ORF">LENED_004359</name>
</gene>
<keyword evidence="1" id="KW-1133">Transmembrane helix</keyword>
<evidence type="ECO:0000256" key="1">
    <source>
        <dbReference type="SAM" id="Phobius"/>
    </source>
</evidence>
<feature type="transmembrane region" description="Helical" evidence="1">
    <location>
        <begin position="98"/>
        <end position="116"/>
    </location>
</feature>
<accession>A0A1Q3E611</accession>